<feature type="transmembrane region" description="Helical" evidence="5">
    <location>
        <begin position="63"/>
        <end position="83"/>
    </location>
</feature>
<feature type="transmembrane region" description="Helical" evidence="5">
    <location>
        <begin position="180"/>
        <end position="199"/>
    </location>
</feature>
<dbReference type="InterPro" id="IPR050327">
    <property type="entry name" value="Proton-linked_MCT"/>
</dbReference>
<dbReference type="InterPro" id="IPR020846">
    <property type="entry name" value="MFS_dom"/>
</dbReference>
<evidence type="ECO:0000256" key="3">
    <source>
        <dbReference type="ARBA" id="ARBA00022989"/>
    </source>
</evidence>
<dbReference type="InterPro" id="IPR036259">
    <property type="entry name" value="MFS_trans_sf"/>
</dbReference>
<dbReference type="Proteomes" id="UP000669179">
    <property type="component" value="Unassembled WGS sequence"/>
</dbReference>
<dbReference type="PANTHER" id="PTHR11360:SF290">
    <property type="entry name" value="MONOCARBOXYLATE MFS PERMEASE"/>
    <property type="match status" value="1"/>
</dbReference>
<name>A0A939PMP5_9ACTN</name>
<feature type="domain" description="Major facilitator superfamily (MFS) profile" evidence="6">
    <location>
        <begin position="20"/>
        <end position="419"/>
    </location>
</feature>
<dbReference type="Pfam" id="PF07690">
    <property type="entry name" value="MFS_1"/>
    <property type="match status" value="1"/>
</dbReference>
<accession>A0A939PMP5</accession>
<dbReference type="Gene3D" id="1.20.1250.20">
    <property type="entry name" value="MFS general substrate transporter like domains"/>
    <property type="match status" value="1"/>
</dbReference>
<feature type="transmembrane region" description="Helical" evidence="5">
    <location>
        <begin position="21"/>
        <end position="43"/>
    </location>
</feature>
<dbReference type="GO" id="GO:0022857">
    <property type="term" value="F:transmembrane transporter activity"/>
    <property type="evidence" value="ECO:0007669"/>
    <property type="project" value="InterPro"/>
</dbReference>
<feature type="transmembrane region" description="Helical" evidence="5">
    <location>
        <begin position="90"/>
        <end position="108"/>
    </location>
</feature>
<evidence type="ECO:0000256" key="4">
    <source>
        <dbReference type="ARBA" id="ARBA00023136"/>
    </source>
</evidence>
<evidence type="ECO:0000259" key="6">
    <source>
        <dbReference type="PROSITE" id="PS50850"/>
    </source>
</evidence>
<dbReference type="InterPro" id="IPR011701">
    <property type="entry name" value="MFS"/>
</dbReference>
<evidence type="ECO:0000256" key="1">
    <source>
        <dbReference type="ARBA" id="ARBA00004651"/>
    </source>
</evidence>
<comment type="subcellular location">
    <subcellularLocation>
        <location evidence="1">Cell membrane</location>
        <topology evidence="1">Multi-pass membrane protein</topology>
    </subcellularLocation>
</comment>
<dbReference type="PANTHER" id="PTHR11360">
    <property type="entry name" value="MONOCARBOXYLATE TRANSPORTER"/>
    <property type="match status" value="1"/>
</dbReference>
<feature type="transmembrane region" description="Helical" evidence="5">
    <location>
        <begin position="325"/>
        <end position="343"/>
    </location>
</feature>
<dbReference type="SUPFAM" id="SSF103473">
    <property type="entry name" value="MFS general substrate transporter"/>
    <property type="match status" value="1"/>
</dbReference>
<evidence type="ECO:0000256" key="5">
    <source>
        <dbReference type="SAM" id="Phobius"/>
    </source>
</evidence>
<keyword evidence="4 5" id="KW-0472">Membrane</keyword>
<keyword evidence="8" id="KW-1185">Reference proteome</keyword>
<protein>
    <submittedName>
        <fullName evidence="7">MFS transporter</fullName>
    </submittedName>
</protein>
<feature type="transmembrane region" description="Helical" evidence="5">
    <location>
        <begin position="364"/>
        <end position="388"/>
    </location>
</feature>
<dbReference type="PROSITE" id="PS50850">
    <property type="entry name" value="MFS"/>
    <property type="match status" value="1"/>
</dbReference>
<dbReference type="RefSeq" id="WP_208263406.1">
    <property type="nucleotide sequence ID" value="NZ_JAGEOJ010000033.1"/>
</dbReference>
<comment type="caution">
    <text evidence="7">The sequence shown here is derived from an EMBL/GenBank/DDBJ whole genome shotgun (WGS) entry which is preliminary data.</text>
</comment>
<feature type="transmembrane region" description="Helical" evidence="5">
    <location>
        <begin position="148"/>
        <end position="174"/>
    </location>
</feature>
<dbReference type="AlphaFoldDB" id="A0A939PMP5"/>
<keyword evidence="2 5" id="KW-0812">Transmembrane</keyword>
<feature type="transmembrane region" description="Helical" evidence="5">
    <location>
        <begin position="394"/>
        <end position="411"/>
    </location>
</feature>
<organism evidence="7 8">
    <name type="scientific">Actinomadura barringtoniae</name>
    <dbReference type="NCBI Taxonomy" id="1427535"/>
    <lineage>
        <taxon>Bacteria</taxon>
        <taxon>Bacillati</taxon>
        <taxon>Actinomycetota</taxon>
        <taxon>Actinomycetes</taxon>
        <taxon>Streptosporangiales</taxon>
        <taxon>Thermomonosporaceae</taxon>
        <taxon>Actinomadura</taxon>
    </lineage>
</organism>
<dbReference type="GO" id="GO:0005886">
    <property type="term" value="C:plasma membrane"/>
    <property type="evidence" value="ECO:0007669"/>
    <property type="project" value="UniProtKB-SubCell"/>
</dbReference>
<keyword evidence="3 5" id="KW-1133">Transmembrane helix</keyword>
<evidence type="ECO:0000313" key="7">
    <source>
        <dbReference type="EMBL" id="MBO2455177.1"/>
    </source>
</evidence>
<dbReference type="EMBL" id="JAGEOJ010000033">
    <property type="protein sequence ID" value="MBO2455177.1"/>
    <property type="molecule type" value="Genomic_DNA"/>
</dbReference>
<feature type="transmembrane region" description="Helical" evidence="5">
    <location>
        <begin position="114"/>
        <end position="141"/>
    </location>
</feature>
<sequence>MTSAQKASGRGKPWRRVFYGWWMVAGLAVTEPVSWGVLVYAFAVLVVPMRAEFGWSIAQLNGAYTTGMAVSGLVAIPVGRLLARHGSRGVMTTGSLLGVVALLAWAHVHSLVAFYAAFVLAGLSMAGTLYEPAFAVTAAWFTWHRARAVLVLTIAGGLSSTVFVPLTGLLVGAYGWRTTLVLLAGTLGLITVPLHAGLLRRWPSDVGAHPDGHPADVQAPAQPDTDEGAVTRRASFRWFALFLSSHTTAKLSVTATLVAYFTGRGYSLPRAALAAGAVGAFQVFGRMTCTALQPSIPAQRTAILLFAAQAVALPVPLLTTGHGPAATAAIITLVVFFGLGYGLPDLLRGTLLVDYYGADQYPHINGIIAIFAVAARAAGPLLAGLGVAAFGSHSATLVGAAALTTLGAYALHRAHRAHRAFTTEAAAD</sequence>
<feature type="transmembrane region" description="Helical" evidence="5">
    <location>
        <begin position="238"/>
        <end position="262"/>
    </location>
</feature>
<proteinExistence type="predicted"/>
<gene>
    <name evidence="7" type="ORF">J4573_49385</name>
</gene>
<evidence type="ECO:0000256" key="2">
    <source>
        <dbReference type="ARBA" id="ARBA00022692"/>
    </source>
</evidence>
<evidence type="ECO:0000313" key="8">
    <source>
        <dbReference type="Proteomes" id="UP000669179"/>
    </source>
</evidence>
<reference evidence="7" key="1">
    <citation type="submission" date="2021-03" db="EMBL/GenBank/DDBJ databases">
        <authorList>
            <person name="Kanchanasin P."/>
            <person name="Saeng-In P."/>
            <person name="Phongsopitanun W."/>
            <person name="Yuki M."/>
            <person name="Kudo T."/>
            <person name="Ohkuma M."/>
            <person name="Tanasupawat S."/>
        </authorList>
    </citation>
    <scope>NUCLEOTIDE SEQUENCE</scope>
    <source>
        <strain evidence="7">GKU 128</strain>
    </source>
</reference>